<evidence type="ECO:0000313" key="2">
    <source>
        <dbReference type="EMBL" id="MPM08187.1"/>
    </source>
</evidence>
<dbReference type="CDD" id="cd00143">
    <property type="entry name" value="PP2Cc"/>
    <property type="match status" value="1"/>
</dbReference>
<proteinExistence type="predicted"/>
<dbReference type="InterPro" id="IPR036457">
    <property type="entry name" value="PPM-type-like_dom_sf"/>
</dbReference>
<dbReference type="SUPFAM" id="SSF81606">
    <property type="entry name" value="PP2C-like"/>
    <property type="match status" value="1"/>
</dbReference>
<dbReference type="GO" id="GO:0004722">
    <property type="term" value="F:protein serine/threonine phosphatase activity"/>
    <property type="evidence" value="ECO:0007669"/>
    <property type="project" value="UniProtKB-EC"/>
</dbReference>
<dbReference type="PANTHER" id="PTHR47992">
    <property type="entry name" value="PROTEIN PHOSPHATASE"/>
    <property type="match status" value="1"/>
</dbReference>
<organism evidence="2">
    <name type="scientific">bioreactor metagenome</name>
    <dbReference type="NCBI Taxonomy" id="1076179"/>
    <lineage>
        <taxon>unclassified sequences</taxon>
        <taxon>metagenomes</taxon>
        <taxon>ecological metagenomes</taxon>
    </lineage>
</organism>
<name>A0A644WWV8_9ZZZZ</name>
<dbReference type="InterPro" id="IPR001932">
    <property type="entry name" value="PPM-type_phosphatase-like_dom"/>
</dbReference>
<dbReference type="Gene3D" id="3.60.40.10">
    <property type="entry name" value="PPM-type phosphatase domain"/>
    <property type="match status" value="1"/>
</dbReference>
<dbReference type="Pfam" id="PF13672">
    <property type="entry name" value="PP2C_2"/>
    <property type="match status" value="1"/>
</dbReference>
<dbReference type="PROSITE" id="PS51746">
    <property type="entry name" value="PPM_2"/>
    <property type="match status" value="1"/>
</dbReference>
<dbReference type="InterPro" id="IPR015655">
    <property type="entry name" value="PP2C"/>
</dbReference>
<sequence>MKCTISTFTYGFSFAGQKDIGQRRNTNQDEIILCPDIGVFAVSDGMGGLQQGAKASAYVREAIPAMIPFAIKDAKTPEEAGAAFAETVRMVSDGLFNTANTEEYISFGATFCGVWLYRDKAIFANLGDSRGYLLRKCKKTIMQVTEDHNIAAIMVKNGDLSKDDATGLPATSRLTRFVGMNTPALPDYFICDIEPGDRILLCSDGLYGMAHDHELARILRSSKSTRTICERLIRAANENGGNDNISAVYIKIVS</sequence>
<dbReference type="EC" id="3.1.3.16" evidence="2"/>
<dbReference type="SMART" id="SM00332">
    <property type="entry name" value="PP2Cc"/>
    <property type="match status" value="1"/>
</dbReference>
<comment type="caution">
    <text evidence="2">The sequence shown here is derived from an EMBL/GenBank/DDBJ whole genome shotgun (WGS) entry which is preliminary data.</text>
</comment>
<dbReference type="SMART" id="SM00331">
    <property type="entry name" value="PP2C_SIG"/>
    <property type="match status" value="1"/>
</dbReference>
<reference evidence="2" key="1">
    <citation type="submission" date="2019-08" db="EMBL/GenBank/DDBJ databases">
        <authorList>
            <person name="Kucharzyk K."/>
            <person name="Murdoch R.W."/>
            <person name="Higgins S."/>
            <person name="Loffler F."/>
        </authorList>
    </citation>
    <scope>NUCLEOTIDE SEQUENCE</scope>
</reference>
<keyword evidence="2" id="KW-0378">Hydrolase</keyword>
<accession>A0A644WWV8</accession>
<dbReference type="AlphaFoldDB" id="A0A644WWV8"/>
<gene>
    <name evidence="2" type="primary">prpC_7</name>
    <name evidence="2" type="ORF">SDC9_54499</name>
</gene>
<feature type="domain" description="PPM-type phosphatase" evidence="1">
    <location>
        <begin position="11"/>
        <end position="252"/>
    </location>
</feature>
<dbReference type="EMBL" id="VSSQ01001422">
    <property type="protein sequence ID" value="MPM08187.1"/>
    <property type="molecule type" value="Genomic_DNA"/>
</dbReference>
<protein>
    <submittedName>
        <fullName evidence="2">Protein phosphatase PrpC</fullName>
        <ecNumber evidence="2">3.1.3.16</ecNumber>
    </submittedName>
</protein>
<evidence type="ECO:0000259" key="1">
    <source>
        <dbReference type="PROSITE" id="PS51746"/>
    </source>
</evidence>